<dbReference type="SUPFAM" id="SSF47384">
    <property type="entry name" value="Homodimeric domain of signal transducing histidine kinase"/>
    <property type="match status" value="1"/>
</dbReference>
<evidence type="ECO:0000256" key="2">
    <source>
        <dbReference type="ARBA" id="ARBA00012438"/>
    </source>
</evidence>
<dbReference type="InterPro" id="IPR003661">
    <property type="entry name" value="HisK_dim/P_dom"/>
</dbReference>
<dbReference type="Gene3D" id="1.10.287.130">
    <property type="match status" value="1"/>
</dbReference>
<dbReference type="EMBL" id="FMZX01000030">
    <property type="protein sequence ID" value="SDE35915.1"/>
    <property type="molecule type" value="Genomic_DNA"/>
</dbReference>
<dbReference type="EC" id="2.7.13.3" evidence="2"/>
<dbReference type="GO" id="GO:0000155">
    <property type="term" value="F:phosphorelay sensor kinase activity"/>
    <property type="evidence" value="ECO:0007669"/>
    <property type="project" value="InterPro"/>
</dbReference>
<dbReference type="STRING" id="938405.SAMN02927895_04036"/>
<proteinExistence type="predicted"/>
<organism evidence="4 5">
    <name type="scientific">Belnapia rosea</name>
    <dbReference type="NCBI Taxonomy" id="938405"/>
    <lineage>
        <taxon>Bacteria</taxon>
        <taxon>Pseudomonadati</taxon>
        <taxon>Pseudomonadota</taxon>
        <taxon>Alphaproteobacteria</taxon>
        <taxon>Acetobacterales</taxon>
        <taxon>Roseomonadaceae</taxon>
        <taxon>Belnapia</taxon>
    </lineage>
</organism>
<dbReference type="CDD" id="cd00082">
    <property type="entry name" value="HisKA"/>
    <property type="match status" value="1"/>
</dbReference>
<name>A0A1G7CC03_9PROT</name>
<keyword evidence="5" id="KW-1185">Reference proteome</keyword>
<dbReference type="Pfam" id="PF00512">
    <property type="entry name" value="HisKA"/>
    <property type="match status" value="1"/>
</dbReference>
<dbReference type="AlphaFoldDB" id="A0A1G7CC03"/>
<gene>
    <name evidence="4" type="ORF">SAMN04487779_103017</name>
</gene>
<sequence>MTSVATLARPVQHDINNLLTVVFANLELLKRTAAPGGPQRQLDRIQEAAKRLEGSTRALLSMLRRPTGQETRLRLSELVSAIQPLLLLLLPTTGSLLLELAEEDAPVQVDRTAFEDALLTAAQEAAEVLPRNAGLRLVTEAREGEVGLAILHPDGLSLPALNRLASLAQRAGGRAELGTDGLRLTLQVMPGQD</sequence>
<evidence type="ECO:0000256" key="1">
    <source>
        <dbReference type="ARBA" id="ARBA00000085"/>
    </source>
</evidence>
<keyword evidence="4" id="KW-0418">Kinase</keyword>
<dbReference type="InterPro" id="IPR036097">
    <property type="entry name" value="HisK_dim/P_sf"/>
</dbReference>
<protein>
    <recommendedName>
        <fullName evidence="2">histidine kinase</fullName>
        <ecNumber evidence="2">2.7.13.3</ecNumber>
    </recommendedName>
</protein>
<feature type="domain" description="Signal transduction histidine kinase dimerisation/phosphoacceptor" evidence="3">
    <location>
        <begin position="3"/>
        <end position="68"/>
    </location>
</feature>
<keyword evidence="4" id="KW-0808">Transferase</keyword>
<reference evidence="4 5" key="1">
    <citation type="submission" date="2016-10" db="EMBL/GenBank/DDBJ databases">
        <authorList>
            <person name="de Groot N.N."/>
        </authorList>
    </citation>
    <scope>NUCLEOTIDE SEQUENCE [LARGE SCALE GENOMIC DNA]</scope>
    <source>
        <strain evidence="4 5">CPCC 100156</strain>
    </source>
</reference>
<dbReference type="SMART" id="SM00388">
    <property type="entry name" value="HisKA"/>
    <property type="match status" value="1"/>
</dbReference>
<dbReference type="RefSeq" id="WP_090665056.1">
    <property type="nucleotide sequence ID" value="NZ_FMZX01000030.1"/>
</dbReference>
<dbReference type="Proteomes" id="UP000198925">
    <property type="component" value="Unassembled WGS sequence"/>
</dbReference>
<evidence type="ECO:0000313" key="5">
    <source>
        <dbReference type="Proteomes" id="UP000198925"/>
    </source>
</evidence>
<evidence type="ECO:0000259" key="3">
    <source>
        <dbReference type="SMART" id="SM00388"/>
    </source>
</evidence>
<comment type="catalytic activity">
    <reaction evidence="1">
        <text>ATP + protein L-histidine = ADP + protein N-phospho-L-histidine.</text>
        <dbReference type="EC" id="2.7.13.3"/>
    </reaction>
</comment>
<accession>A0A1G7CC03</accession>
<evidence type="ECO:0000313" key="4">
    <source>
        <dbReference type="EMBL" id="SDE35915.1"/>
    </source>
</evidence>